<evidence type="ECO:0000313" key="4">
    <source>
        <dbReference type="EMBL" id="MBB4921168.1"/>
    </source>
</evidence>
<evidence type="ECO:0000256" key="1">
    <source>
        <dbReference type="ARBA" id="ARBA00022527"/>
    </source>
</evidence>
<evidence type="ECO:0000313" key="5">
    <source>
        <dbReference type="Proteomes" id="UP000540506"/>
    </source>
</evidence>
<dbReference type="CDD" id="cd16936">
    <property type="entry name" value="HATPase_RsbW-like"/>
    <property type="match status" value="1"/>
</dbReference>
<keyword evidence="1" id="KW-0808">Transferase</keyword>
<dbReference type="GO" id="GO:0004674">
    <property type="term" value="F:protein serine/threonine kinase activity"/>
    <property type="evidence" value="ECO:0007669"/>
    <property type="project" value="UniProtKB-KW"/>
</dbReference>
<keyword evidence="1" id="KW-0418">Kinase</keyword>
<dbReference type="RefSeq" id="WP_184933543.1">
    <property type="nucleotide sequence ID" value="NZ_JACHJV010000001.1"/>
</dbReference>
<organism evidence="4 5">
    <name type="scientific">Kitasatospora kifunensis</name>
    <name type="common">Streptomyces kifunensis</name>
    <dbReference type="NCBI Taxonomy" id="58351"/>
    <lineage>
        <taxon>Bacteria</taxon>
        <taxon>Bacillati</taxon>
        <taxon>Actinomycetota</taxon>
        <taxon>Actinomycetes</taxon>
        <taxon>Kitasatosporales</taxon>
        <taxon>Streptomycetaceae</taxon>
        <taxon>Kitasatospora</taxon>
    </lineage>
</organism>
<accession>A0A7W7QWP8</accession>
<feature type="domain" description="Histidine kinase/HSP90-like ATPase" evidence="3">
    <location>
        <begin position="28"/>
        <end position="141"/>
    </location>
</feature>
<evidence type="ECO:0000259" key="3">
    <source>
        <dbReference type="Pfam" id="PF13581"/>
    </source>
</evidence>
<keyword evidence="1" id="KW-0723">Serine/threonine-protein kinase</keyword>
<gene>
    <name evidence="4" type="ORF">FHR34_000161</name>
</gene>
<dbReference type="EMBL" id="JACHJV010000001">
    <property type="protein sequence ID" value="MBB4921168.1"/>
    <property type="molecule type" value="Genomic_DNA"/>
</dbReference>
<dbReference type="Gene3D" id="3.30.565.10">
    <property type="entry name" value="Histidine kinase-like ATPase, C-terminal domain"/>
    <property type="match status" value="1"/>
</dbReference>
<dbReference type="PANTHER" id="PTHR35526">
    <property type="entry name" value="ANTI-SIGMA-F FACTOR RSBW-RELATED"/>
    <property type="match status" value="1"/>
</dbReference>
<dbReference type="InterPro" id="IPR050267">
    <property type="entry name" value="Anti-sigma-factor_SerPK"/>
</dbReference>
<dbReference type="Proteomes" id="UP000540506">
    <property type="component" value="Unassembled WGS sequence"/>
</dbReference>
<dbReference type="Pfam" id="PF13581">
    <property type="entry name" value="HATPase_c_2"/>
    <property type="match status" value="1"/>
</dbReference>
<dbReference type="SUPFAM" id="SSF55874">
    <property type="entry name" value="ATPase domain of HSP90 chaperone/DNA topoisomerase II/histidine kinase"/>
    <property type="match status" value="1"/>
</dbReference>
<keyword evidence="5" id="KW-1185">Reference proteome</keyword>
<dbReference type="AlphaFoldDB" id="A0A7W7QWP8"/>
<name>A0A7W7QWP8_KITKI</name>
<comment type="caution">
    <text evidence="4">The sequence shown here is derived from an EMBL/GenBank/DDBJ whole genome shotgun (WGS) entry which is preliminary data.</text>
</comment>
<dbReference type="InterPro" id="IPR036890">
    <property type="entry name" value="HATPase_C_sf"/>
</dbReference>
<dbReference type="PANTHER" id="PTHR35526:SF3">
    <property type="entry name" value="ANTI-SIGMA-F FACTOR RSBW"/>
    <property type="match status" value="1"/>
</dbReference>
<proteinExistence type="predicted"/>
<protein>
    <submittedName>
        <fullName evidence="4">Anti-sigma regulatory factor (Ser/Thr protein kinase)</fullName>
    </submittedName>
</protein>
<reference evidence="4 5" key="1">
    <citation type="submission" date="2020-08" db="EMBL/GenBank/DDBJ databases">
        <title>Sequencing the genomes of 1000 actinobacteria strains.</title>
        <authorList>
            <person name="Klenk H.-P."/>
        </authorList>
    </citation>
    <scope>NUCLEOTIDE SEQUENCE [LARGE SCALE GENOMIC DNA]</scope>
    <source>
        <strain evidence="4 5">DSM 41654</strain>
    </source>
</reference>
<dbReference type="InterPro" id="IPR003594">
    <property type="entry name" value="HATPase_dom"/>
</dbReference>
<evidence type="ECO:0000256" key="2">
    <source>
        <dbReference type="SAM" id="MobiDB-lite"/>
    </source>
</evidence>
<feature type="region of interest" description="Disordered" evidence="2">
    <location>
        <begin position="144"/>
        <end position="178"/>
    </location>
</feature>
<sequence length="178" mass="19167">MPNTPSPKPPHDLDVDHDERDASWKVLADLAEVGPTRRLAVGLVREWVPDVPDEATESVRRVVGELVTNAIQHGGGNITVHMWITPGHNVAIVVCDGSPALPTPREPYDDGTRGRGLAVVQAETLSLTWSPEKGGKTVRATIALPSSRSDQPHTRLLSPPRAPHSRLHPPTLVSACAH</sequence>